<keyword evidence="3" id="KW-1185">Reference proteome</keyword>
<evidence type="ECO:0000256" key="1">
    <source>
        <dbReference type="SAM" id="MobiDB-lite"/>
    </source>
</evidence>
<sequence length="78" mass="9251">MKNGEVLFVYKVGLKRNKKSSPFHLFNPEEEEFSEFRIKGCKIFPNRNTHRKKLRKLNKRRLSENQKGIESSSPAKDE</sequence>
<dbReference type="Proteomes" id="UP001314170">
    <property type="component" value="Unassembled WGS sequence"/>
</dbReference>
<evidence type="ECO:0000313" key="3">
    <source>
        <dbReference type="Proteomes" id="UP001314170"/>
    </source>
</evidence>
<organism evidence="2 3">
    <name type="scientific">Dovyalis caffra</name>
    <dbReference type="NCBI Taxonomy" id="77055"/>
    <lineage>
        <taxon>Eukaryota</taxon>
        <taxon>Viridiplantae</taxon>
        <taxon>Streptophyta</taxon>
        <taxon>Embryophyta</taxon>
        <taxon>Tracheophyta</taxon>
        <taxon>Spermatophyta</taxon>
        <taxon>Magnoliopsida</taxon>
        <taxon>eudicotyledons</taxon>
        <taxon>Gunneridae</taxon>
        <taxon>Pentapetalae</taxon>
        <taxon>rosids</taxon>
        <taxon>fabids</taxon>
        <taxon>Malpighiales</taxon>
        <taxon>Salicaceae</taxon>
        <taxon>Flacourtieae</taxon>
        <taxon>Dovyalis</taxon>
    </lineage>
</organism>
<dbReference type="EMBL" id="CAWUPB010000815">
    <property type="protein sequence ID" value="CAK7324960.1"/>
    <property type="molecule type" value="Genomic_DNA"/>
</dbReference>
<protein>
    <submittedName>
        <fullName evidence="2">Uncharacterized protein</fullName>
    </submittedName>
</protein>
<name>A0AAV1QW01_9ROSI</name>
<feature type="compositionally biased region" description="Polar residues" evidence="1">
    <location>
        <begin position="65"/>
        <end position="78"/>
    </location>
</feature>
<comment type="caution">
    <text evidence="2">The sequence shown here is derived from an EMBL/GenBank/DDBJ whole genome shotgun (WGS) entry which is preliminary data.</text>
</comment>
<reference evidence="2 3" key="1">
    <citation type="submission" date="2024-01" db="EMBL/GenBank/DDBJ databases">
        <authorList>
            <person name="Waweru B."/>
        </authorList>
    </citation>
    <scope>NUCLEOTIDE SEQUENCE [LARGE SCALE GENOMIC DNA]</scope>
</reference>
<dbReference type="AlphaFoldDB" id="A0AAV1QW01"/>
<proteinExistence type="predicted"/>
<gene>
    <name evidence="2" type="ORF">DCAF_LOCUS2631</name>
</gene>
<evidence type="ECO:0000313" key="2">
    <source>
        <dbReference type="EMBL" id="CAK7324960.1"/>
    </source>
</evidence>
<feature type="region of interest" description="Disordered" evidence="1">
    <location>
        <begin position="52"/>
        <end position="78"/>
    </location>
</feature>
<accession>A0AAV1QW01</accession>